<evidence type="ECO:0000256" key="5">
    <source>
        <dbReference type="ARBA" id="ARBA00023004"/>
    </source>
</evidence>
<evidence type="ECO:0000256" key="7">
    <source>
        <dbReference type="ARBA" id="ARBA00048709"/>
    </source>
</evidence>
<feature type="binding site" evidence="8">
    <location>
        <position position="595"/>
    </location>
    <ligand>
        <name>Fe cation</name>
        <dbReference type="ChEBI" id="CHEBI:24875"/>
        <note>catalytic</note>
    </ligand>
</feature>
<comment type="similarity">
    <text evidence="1">Belongs to the carotenoid oxygenase family.</text>
</comment>
<gene>
    <name evidence="10" type="ORF">KFL_003550120</name>
</gene>
<dbReference type="SUPFAM" id="SSF51206">
    <property type="entry name" value="cAMP-binding domain-like"/>
    <property type="match status" value="2"/>
</dbReference>
<name>A0A1Y1IA82_KLENI</name>
<evidence type="ECO:0000313" key="10">
    <source>
        <dbReference type="EMBL" id="GAQ87473.1"/>
    </source>
</evidence>
<dbReference type="InterPro" id="IPR000595">
    <property type="entry name" value="cNMP-bd_dom"/>
</dbReference>
<feature type="binding site" evidence="8">
    <location>
        <position position="907"/>
    </location>
    <ligand>
        <name>Fe cation</name>
        <dbReference type="ChEBI" id="CHEBI:24875"/>
        <note>catalytic</note>
    </ligand>
</feature>
<evidence type="ECO:0000313" key="11">
    <source>
        <dbReference type="Proteomes" id="UP000054558"/>
    </source>
</evidence>
<dbReference type="PROSITE" id="PS00888">
    <property type="entry name" value="CNMP_BINDING_1"/>
    <property type="match status" value="1"/>
</dbReference>
<organism evidence="10 11">
    <name type="scientific">Klebsormidium nitens</name>
    <name type="common">Green alga</name>
    <name type="synonym">Ulothrix nitens</name>
    <dbReference type="NCBI Taxonomy" id="105231"/>
    <lineage>
        <taxon>Eukaryota</taxon>
        <taxon>Viridiplantae</taxon>
        <taxon>Streptophyta</taxon>
        <taxon>Klebsormidiophyceae</taxon>
        <taxon>Klebsormidiales</taxon>
        <taxon>Klebsormidiaceae</taxon>
        <taxon>Klebsormidium</taxon>
    </lineage>
</organism>
<dbReference type="Gene3D" id="2.60.120.10">
    <property type="entry name" value="Jelly Rolls"/>
    <property type="match status" value="2"/>
</dbReference>
<reference evidence="10 11" key="1">
    <citation type="journal article" date="2014" name="Nat. Commun.">
        <title>Klebsormidium flaccidum genome reveals primary factors for plant terrestrial adaptation.</title>
        <authorList>
            <person name="Hori K."/>
            <person name="Maruyama F."/>
            <person name="Fujisawa T."/>
            <person name="Togashi T."/>
            <person name="Yamamoto N."/>
            <person name="Seo M."/>
            <person name="Sato S."/>
            <person name="Yamada T."/>
            <person name="Mori H."/>
            <person name="Tajima N."/>
            <person name="Moriyama T."/>
            <person name="Ikeuchi M."/>
            <person name="Watanabe M."/>
            <person name="Wada H."/>
            <person name="Kobayashi K."/>
            <person name="Saito M."/>
            <person name="Masuda T."/>
            <person name="Sasaki-Sekimoto Y."/>
            <person name="Mashiguchi K."/>
            <person name="Awai K."/>
            <person name="Shimojima M."/>
            <person name="Masuda S."/>
            <person name="Iwai M."/>
            <person name="Nobusawa T."/>
            <person name="Narise T."/>
            <person name="Kondo S."/>
            <person name="Saito H."/>
            <person name="Sato R."/>
            <person name="Murakawa M."/>
            <person name="Ihara Y."/>
            <person name="Oshima-Yamada Y."/>
            <person name="Ohtaka K."/>
            <person name="Satoh M."/>
            <person name="Sonobe K."/>
            <person name="Ishii M."/>
            <person name="Ohtani R."/>
            <person name="Kanamori-Sato M."/>
            <person name="Honoki R."/>
            <person name="Miyazaki D."/>
            <person name="Mochizuki H."/>
            <person name="Umetsu J."/>
            <person name="Higashi K."/>
            <person name="Shibata D."/>
            <person name="Kamiya Y."/>
            <person name="Sato N."/>
            <person name="Nakamura Y."/>
            <person name="Tabata S."/>
            <person name="Ida S."/>
            <person name="Kurokawa K."/>
            <person name="Ohta H."/>
        </authorList>
    </citation>
    <scope>NUCLEOTIDE SEQUENCE [LARGE SCALE GENOMIC DNA]</scope>
    <source>
        <strain evidence="10 11">NIES-2285</strain>
    </source>
</reference>
<evidence type="ECO:0000256" key="8">
    <source>
        <dbReference type="PIRSR" id="PIRSR604294-1"/>
    </source>
</evidence>
<dbReference type="OrthoDB" id="1069523at2759"/>
<dbReference type="CDD" id="cd00038">
    <property type="entry name" value="CAP_ED"/>
    <property type="match status" value="2"/>
</dbReference>
<feature type="domain" description="Cyclic nucleotide-binding" evidence="9">
    <location>
        <begin position="282"/>
        <end position="385"/>
    </location>
</feature>
<evidence type="ECO:0000256" key="3">
    <source>
        <dbReference type="ARBA" id="ARBA00022964"/>
    </source>
</evidence>
<accession>A0A1Y1IA82</accession>
<dbReference type="GO" id="GO:0009570">
    <property type="term" value="C:chloroplast stroma"/>
    <property type="evidence" value="ECO:0000318"/>
    <property type="project" value="GO_Central"/>
</dbReference>
<protein>
    <recommendedName>
        <fullName evidence="6">carotenoid 9,10-dioxygenase</fullName>
        <ecNumber evidence="6">1.14.99.n4</ecNumber>
    </recommendedName>
</protein>
<evidence type="ECO:0000256" key="6">
    <source>
        <dbReference type="ARBA" id="ARBA00039084"/>
    </source>
</evidence>
<evidence type="ECO:0000256" key="1">
    <source>
        <dbReference type="ARBA" id="ARBA00006787"/>
    </source>
</evidence>
<dbReference type="EC" id="1.14.99.n4" evidence="6"/>
<dbReference type="Proteomes" id="UP000054558">
    <property type="component" value="Unassembled WGS sequence"/>
</dbReference>
<evidence type="ECO:0000259" key="9">
    <source>
        <dbReference type="PROSITE" id="PS50042"/>
    </source>
</evidence>
<dbReference type="Pfam" id="PF03055">
    <property type="entry name" value="RPE65"/>
    <property type="match status" value="1"/>
</dbReference>
<dbReference type="AlphaFoldDB" id="A0A1Y1IA82"/>
<feature type="domain" description="Cyclic nucleotide-binding" evidence="9">
    <location>
        <begin position="180"/>
        <end position="279"/>
    </location>
</feature>
<sequence length="922" mass="101144">MYAEGAATRPGHGADISRDNLEQAAAASLLFQLQRDSGVQTISVGEMDIHSVSRGEAGMLSTLSEETDLWSAVHVDTGLRADVHSCPGLLSKAERENVAAVMAEHGGALYRPEHMQRALAAVGDRVSRQEAEKLLMEAGGSFSSVLAFERMLNDINIAATAVQTCVPESASNVHILRPHMMRKEYKRGEILALQGDIEAEFFALTAGSVHVIKDGKMVGGMSAPDYFGELALHTQVPRSVTIQAADDVTVYILREADYVRHMKEENADKRAKYSAFLASVPFLKDVEPYGRQKLCDALKEERFEDNEIIIQEGEEGSRMYIVTEGEVVTVRMPDGKQPVHAAVVRVGGFFGERSLIKSERRDSTAICHGPVECVSLDRTSFLRLLQSQATSSIVQHIVRGYRTAADANQVATLGALVSLQLIDSAAFEDEAYAMDVVEGHVPMDLDGVLYRNGPAALEGVGGWRLNNSVDGDGCVAAFSFSGGKVHLTKKIVRTAAFEREKATRKSSCRGAFGTLKSGGYLANLLDLRVKNPANTNVVYWGGKLLALWEAGLPHELDPDTLETRGMTDLGGALTSLLYPVFKWLDPPFQPAFAAHPRIDPVKKRFVSFSATTFPYAINNTMRLTCYEWDEDWNLVFTRAVWAPFTLMHDFCITPNYYVFLYTPGNMDLLRFILKPKGGVAGAIHFSNTEPGQILLISRHDPTAPVQIFKTPPVSSLHHANAFEDGNGGIVLDTLKYTRVPMSYMKSAAERGAYPPLDFLPASNLVRLRLDLATGQTTIETIDERNGEFAAVHPDKVGSSARYIYTASCQVPEGGALFDALRKVDTSGSTAPQVWAEWPTVYVGEPIFVPRGGQRSDDILPEDAGWVLVLLYDTDLLMTELAIFDAEDITKGPVALLRCRHNMAYGLHGTWAPRANLDRGRRK</sequence>
<dbReference type="Pfam" id="PF00027">
    <property type="entry name" value="cNMP_binding"/>
    <property type="match status" value="2"/>
</dbReference>
<comment type="catalytic activity">
    <reaction evidence="7">
        <text>all-trans-zeaxanthin + 2 O2 = 4,9-dimethyldodeca-2,4,6,8,10-pentaenedial + 2 (3R)-hydroxy-beta-ionone</text>
        <dbReference type="Rhea" id="RHEA:26393"/>
        <dbReference type="ChEBI" id="CHEBI:15379"/>
        <dbReference type="ChEBI" id="CHEBI:27547"/>
        <dbReference type="ChEBI" id="CHEBI:53171"/>
        <dbReference type="ChEBI" id="CHEBI:53173"/>
        <dbReference type="EC" id="1.14.99.n4"/>
    </reaction>
</comment>
<dbReference type="InterPro" id="IPR018490">
    <property type="entry name" value="cNMP-bd_dom_sf"/>
</dbReference>
<comment type="cofactor">
    <cofactor evidence="8">
        <name>Fe(2+)</name>
        <dbReference type="ChEBI" id="CHEBI:29033"/>
    </cofactor>
    <text evidence="8">Binds 1 Fe(2+) ion per subunit.</text>
</comment>
<dbReference type="InterPro" id="IPR014710">
    <property type="entry name" value="RmlC-like_jellyroll"/>
</dbReference>
<dbReference type="InterPro" id="IPR004294">
    <property type="entry name" value="Carotenoid_Oase"/>
</dbReference>
<dbReference type="GO" id="GO:0016121">
    <property type="term" value="P:carotene catabolic process"/>
    <property type="evidence" value="ECO:0000318"/>
    <property type="project" value="GO_Central"/>
</dbReference>
<dbReference type="PROSITE" id="PS50042">
    <property type="entry name" value="CNMP_BINDING_3"/>
    <property type="match status" value="2"/>
</dbReference>
<feature type="binding site" evidence="8">
    <location>
        <position position="648"/>
    </location>
    <ligand>
        <name>Fe cation</name>
        <dbReference type="ChEBI" id="CHEBI:24875"/>
        <note>catalytic</note>
    </ligand>
</feature>
<dbReference type="GO" id="GO:0010436">
    <property type="term" value="F:carotenoid dioxygenase activity"/>
    <property type="evidence" value="ECO:0000318"/>
    <property type="project" value="GO_Central"/>
</dbReference>
<proteinExistence type="inferred from homology"/>
<evidence type="ECO:0000256" key="2">
    <source>
        <dbReference type="ARBA" id="ARBA00022723"/>
    </source>
</evidence>
<dbReference type="PANTHER" id="PTHR10543:SF89">
    <property type="entry name" value="CAROTENOID 9,10(9',10')-CLEAVAGE DIOXYGENASE 1"/>
    <property type="match status" value="1"/>
</dbReference>
<dbReference type="EMBL" id="DF237304">
    <property type="protein sequence ID" value="GAQ87473.1"/>
    <property type="molecule type" value="Genomic_DNA"/>
</dbReference>
<keyword evidence="2 8" id="KW-0479">Metal-binding</keyword>
<evidence type="ECO:0000256" key="4">
    <source>
        <dbReference type="ARBA" id="ARBA00023002"/>
    </source>
</evidence>
<keyword evidence="5 8" id="KW-0408">Iron</keyword>
<feature type="binding site" evidence="8">
    <location>
        <position position="717"/>
    </location>
    <ligand>
        <name>Fe cation</name>
        <dbReference type="ChEBI" id="CHEBI:24875"/>
        <note>catalytic</note>
    </ligand>
</feature>
<keyword evidence="3" id="KW-0223">Dioxygenase</keyword>
<dbReference type="GO" id="GO:0046872">
    <property type="term" value="F:metal ion binding"/>
    <property type="evidence" value="ECO:0007669"/>
    <property type="project" value="UniProtKB-KW"/>
</dbReference>
<keyword evidence="11" id="KW-1185">Reference proteome</keyword>
<dbReference type="STRING" id="105231.A0A1Y1IA82"/>
<dbReference type="SMART" id="SM00100">
    <property type="entry name" value="cNMP"/>
    <property type="match status" value="2"/>
</dbReference>
<keyword evidence="4" id="KW-0560">Oxidoreductase</keyword>
<dbReference type="InterPro" id="IPR018488">
    <property type="entry name" value="cNMP-bd_CS"/>
</dbReference>
<dbReference type="PANTHER" id="PTHR10543">
    <property type="entry name" value="BETA-CAROTENE DIOXYGENASE"/>
    <property type="match status" value="1"/>
</dbReference>